<evidence type="ECO:0000313" key="4">
    <source>
        <dbReference type="Proteomes" id="UP000052979"/>
    </source>
</evidence>
<organism evidence="3 4">
    <name type="scientific">Rathayibacter toxicus</name>
    <dbReference type="NCBI Taxonomy" id="145458"/>
    <lineage>
        <taxon>Bacteria</taxon>
        <taxon>Bacillati</taxon>
        <taxon>Actinomycetota</taxon>
        <taxon>Actinomycetes</taxon>
        <taxon>Micrococcales</taxon>
        <taxon>Microbacteriaceae</taxon>
        <taxon>Rathayibacter</taxon>
    </lineage>
</organism>
<name>A0A0C5BCN2_9MICO</name>
<dbReference type="OrthoDB" id="4985746at2"/>
<dbReference type="KEGG" id="rtx:TI83_00995"/>
<protein>
    <submittedName>
        <fullName evidence="3">Uncharacterized protein</fullName>
    </submittedName>
</protein>
<dbReference type="InterPro" id="IPR046112">
    <property type="entry name" value="DUF6049"/>
</dbReference>
<dbReference type="STRING" id="145458.APU90_05485"/>
<feature type="transmembrane region" description="Helical" evidence="2">
    <location>
        <begin position="669"/>
        <end position="687"/>
    </location>
</feature>
<dbReference type="Pfam" id="PF19516">
    <property type="entry name" value="DUF6049"/>
    <property type="match status" value="1"/>
</dbReference>
<feature type="compositionally biased region" description="Basic and acidic residues" evidence="1">
    <location>
        <begin position="714"/>
        <end position="723"/>
    </location>
</feature>
<accession>A0A0C5BCN2</accession>
<dbReference type="GeneID" id="93668157"/>
<dbReference type="EMBL" id="LBFI01000032">
    <property type="protein sequence ID" value="KKM45739.1"/>
    <property type="molecule type" value="Genomic_DNA"/>
</dbReference>
<evidence type="ECO:0000256" key="2">
    <source>
        <dbReference type="SAM" id="Phobius"/>
    </source>
</evidence>
<evidence type="ECO:0000313" key="3">
    <source>
        <dbReference type="EMBL" id="KKM45739.1"/>
    </source>
</evidence>
<feature type="region of interest" description="Disordered" evidence="1">
    <location>
        <begin position="307"/>
        <end position="327"/>
    </location>
</feature>
<evidence type="ECO:0000256" key="1">
    <source>
        <dbReference type="SAM" id="MobiDB-lite"/>
    </source>
</evidence>
<feature type="region of interest" description="Disordered" evidence="1">
    <location>
        <begin position="695"/>
        <end position="723"/>
    </location>
</feature>
<gene>
    <name evidence="3" type="ORF">VT73_06225</name>
</gene>
<keyword evidence="2" id="KW-0812">Transmembrane</keyword>
<keyword evidence="2" id="KW-0472">Membrane</keyword>
<dbReference type="eggNOG" id="COG1361">
    <property type="taxonomic scope" value="Bacteria"/>
</dbReference>
<dbReference type="KEGG" id="rtc:APU90_05485"/>
<dbReference type="Proteomes" id="UP000052979">
    <property type="component" value="Unassembled WGS sequence"/>
</dbReference>
<dbReference type="AlphaFoldDB" id="A0A0C5BCN2"/>
<reference evidence="3 4" key="1">
    <citation type="submission" date="2015-04" db="EMBL/GenBank/DDBJ databases">
        <title>Draft genome sequence of Rathayibacter toxicus strain FH-142 (AKA 70134 or CS 32), a Western Australian isolate.</title>
        <authorList>
            <consortium name="Consortium for Microbial Forensics and Genomics (microFORGE)"/>
            <person name="Knight B.M."/>
            <person name="Roberts D.P."/>
            <person name="Lin D."/>
            <person name="Hari K."/>
            <person name="Fletcher J."/>
            <person name="Melcher U."/>
            <person name="Blagden T."/>
            <person name="Luster D.G."/>
            <person name="Sechler A.J."/>
            <person name="Schneider W.L."/>
            <person name="Winegar R.A."/>
        </authorList>
    </citation>
    <scope>NUCLEOTIDE SEQUENCE [LARGE SCALE GENOMIC DNA]</scope>
    <source>
        <strain evidence="3 4">FH142</strain>
    </source>
</reference>
<keyword evidence="2" id="KW-1133">Transmembrane helix</keyword>
<keyword evidence="4" id="KW-1185">Reference proteome</keyword>
<comment type="caution">
    <text evidence="3">The sequence shown here is derived from an EMBL/GenBank/DDBJ whole genome shotgun (WGS) entry which is preliminary data.</text>
</comment>
<dbReference type="RefSeq" id="WP_027692755.1">
    <property type="nucleotide sequence ID" value="NZ_CP010848.1"/>
</dbReference>
<sequence>MSSLHRRAPTFPLCHHWASRLLRSVVGMALVLALLLTCAPFSAAEGDSSAITATVGAANDGILLPGHDLQLSVSIHNGRSEPIDTARIRVSLSSQTFDSRIELQQWLNGTLDDRGSPVGDGTDVRLPPAQSTQVEITIPAASIPFSTWASAHGTHALTVTVTSPGGVVTAARNVVDVTNGTPASRKTGVSVLVPLTVPETADGLLSADTLKDYTRPTGTLSRQLDAVAGRAATIGVDPRILASIRILGSSVPDSARAWLDRLHSLPNELFALPYADADISAQAQSGLSTLLTPSSFDYGINDSLFTSATSSSTPAPPPGGQGTERPTKESLLSFAWSPSLGSLAWPDDLTVRTADLDIYAANGMNRTLVSSDNLVLPAGVSTATRGTVRGHEIVVVDSTLSAGLNAAASAGSDSDWRSQMTAITAGLSHVQEENQTSDVVLAVSREAAVDGGRLAQTLDAIDRLPWTHGTSLNSALAAPATDDISVVDSPESRKRLDQVSELLALARRVESFSAVLSHPELLRGKRGSDSLALLALSWRRNDTGWSAALAANRELVQKDLSSVSIDASDNVLQVSRDSSVPVYVRNSLPWPVAVRIDAATSNAVLDIDEASIGSTRIDAGSQGRIAIPVKARVGNGETDLRLQLTALDGTPIGDETNIRTSVRADWESVGTLVLGIGLVLFFGFGILRNIRRRRHSGTVEDDDPNAVLTSQPSLDEKRTEQRG</sequence>
<proteinExistence type="predicted"/>
<dbReference type="PATRIC" id="fig|145458.7.peg.231"/>